<dbReference type="EMBL" id="SDIL01000011">
    <property type="protein sequence ID" value="RXK41180.1"/>
    <property type="molecule type" value="Genomic_DNA"/>
</dbReference>
<evidence type="ECO:0000313" key="2">
    <source>
        <dbReference type="EMBL" id="RXK41180.1"/>
    </source>
</evidence>
<dbReference type="Proteomes" id="UP000289152">
    <property type="component" value="Unassembled WGS sequence"/>
</dbReference>
<evidence type="ECO:0000313" key="3">
    <source>
        <dbReference type="Proteomes" id="UP000289152"/>
    </source>
</evidence>
<accession>A0A4Q1BT73</accession>
<name>A0A4Q1BT73_TREME</name>
<keyword evidence="3" id="KW-1185">Reference proteome</keyword>
<protein>
    <submittedName>
        <fullName evidence="2">Uncharacterized protein</fullName>
    </submittedName>
</protein>
<dbReference type="InParanoid" id="A0A4Q1BT73"/>
<reference evidence="2 3" key="1">
    <citation type="submission" date="2016-06" db="EMBL/GenBank/DDBJ databases">
        <title>Evolution of pathogenesis and genome organization in the Tremellales.</title>
        <authorList>
            <person name="Cuomo C."/>
            <person name="Litvintseva A."/>
            <person name="Heitman J."/>
            <person name="Chen Y."/>
            <person name="Sun S."/>
            <person name="Springer D."/>
            <person name="Dromer F."/>
            <person name="Young S."/>
            <person name="Zeng Q."/>
            <person name="Chapman S."/>
            <person name="Gujja S."/>
            <person name="Saif S."/>
            <person name="Birren B."/>
        </authorList>
    </citation>
    <scope>NUCLEOTIDE SEQUENCE [LARGE SCALE GENOMIC DNA]</scope>
    <source>
        <strain evidence="2 3">ATCC 28783</strain>
    </source>
</reference>
<comment type="caution">
    <text evidence="2">The sequence shown here is derived from an EMBL/GenBank/DDBJ whole genome shotgun (WGS) entry which is preliminary data.</text>
</comment>
<dbReference type="AlphaFoldDB" id="A0A4Q1BT73"/>
<dbReference type="STRING" id="5217.A0A4Q1BT73"/>
<evidence type="ECO:0000256" key="1">
    <source>
        <dbReference type="SAM" id="MobiDB-lite"/>
    </source>
</evidence>
<dbReference type="VEuPathDB" id="FungiDB:TREMEDRAFT_64525"/>
<dbReference type="OrthoDB" id="361870at2759"/>
<organism evidence="2 3">
    <name type="scientific">Tremella mesenterica</name>
    <name type="common">Jelly fungus</name>
    <dbReference type="NCBI Taxonomy" id="5217"/>
    <lineage>
        <taxon>Eukaryota</taxon>
        <taxon>Fungi</taxon>
        <taxon>Dikarya</taxon>
        <taxon>Basidiomycota</taxon>
        <taxon>Agaricomycotina</taxon>
        <taxon>Tremellomycetes</taxon>
        <taxon>Tremellales</taxon>
        <taxon>Tremellaceae</taxon>
        <taxon>Tremella</taxon>
    </lineage>
</organism>
<proteinExistence type="predicted"/>
<feature type="region of interest" description="Disordered" evidence="1">
    <location>
        <begin position="19"/>
        <end position="44"/>
    </location>
</feature>
<gene>
    <name evidence="2" type="ORF">M231_01585</name>
</gene>
<sequence length="237" mass="26696">MSLSGTSLARALIRPTNPPILPIPSRRAGNNVPKSLHKTRRGWKPNTTRADWPISLLETALRSTTLSYPAPIYLGRTTPTTPMIAANESKSIQSPLHSVRMITDGRTQDHGIVPVKETSRKVENVRKDEEKGLIVKSESGEDKRVAEKQENLDIGHVVRDEMKVKEGRMNMLKGVKMQTRRLKDVEKAGGLEGLLLSRPSKHFTPFGRRLRYKLFQELERIADSRRIPIPVTPDITN</sequence>